<proteinExistence type="predicted"/>
<accession>A0A327W1P1</accession>
<protein>
    <submittedName>
        <fullName evidence="1">Uncharacterized protein</fullName>
    </submittedName>
</protein>
<evidence type="ECO:0000313" key="2">
    <source>
        <dbReference type="Proteomes" id="UP000249819"/>
    </source>
</evidence>
<dbReference type="EMBL" id="QLMA01000004">
    <property type="protein sequence ID" value="RAJ82165.1"/>
    <property type="molecule type" value="Genomic_DNA"/>
</dbReference>
<dbReference type="RefSeq" id="WP_170137753.1">
    <property type="nucleotide sequence ID" value="NZ_QLMA01000004.1"/>
</dbReference>
<comment type="caution">
    <text evidence="1">The sequence shown here is derived from an EMBL/GenBank/DDBJ whole genome shotgun (WGS) entry which is preliminary data.</text>
</comment>
<reference evidence="1 2" key="1">
    <citation type="submission" date="2018-06" db="EMBL/GenBank/DDBJ databases">
        <title>Genomic Encyclopedia of Archaeal and Bacterial Type Strains, Phase II (KMG-II): from individual species to whole genera.</title>
        <authorList>
            <person name="Goeker M."/>
        </authorList>
    </citation>
    <scope>NUCLEOTIDE SEQUENCE [LARGE SCALE GENOMIC DNA]</scope>
    <source>
        <strain evidence="1 2">DSM 29821</strain>
    </source>
</reference>
<organism evidence="1 2">
    <name type="scientific">Chitinophaga dinghuensis</name>
    <dbReference type="NCBI Taxonomy" id="1539050"/>
    <lineage>
        <taxon>Bacteria</taxon>
        <taxon>Pseudomonadati</taxon>
        <taxon>Bacteroidota</taxon>
        <taxon>Chitinophagia</taxon>
        <taxon>Chitinophagales</taxon>
        <taxon>Chitinophagaceae</taxon>
        <taxon>Chitinophaga</taxon>
    </lineage>
</organism>
<evidence type="ECO:0000313" key="1">
    <source>
        <dbReference type="EMBL" id="RAJ82165.1"/>
    </source>
</evidence>
<dbReference type="Proteomes" id="UP000249819">
    <property type="component" value="Unassembled WGS sequence"/>
</dbReference>
<dbReference type="AlphaFoldDB" id="A0A327W1P1"/>
<keyword evidence="2" id="KW-1185">Reference proteome</keyword>
<gene>
    <name evidence="1" type="ORF">CLV59_104390</name>
</gene>
<sequence length="49" mass="5823">MKTLCLIISVCLIAAAYVASRYIRKEQENNVGNKFLRLIRKFDSWQMMR</sequence>
<name>A0A327W1P1_9BACT</name>